<dbReference type="Proteomes" id="UP000198802">
    <property type="component" value="Unassembled WGS sequence"/>
</dbReference>
<keyword evidence="3" id="KW-1185">Reference proteome</keyword>
<accession>A0A0S4QV54</accession>
<evidence type="ECO:0000313" key="3">
    <source>
        <dbReference type="Proteomes" id="UP000198802"/>
    </source>
</evidence>
<sequence>MRSGALGLVAGLVAGLALAFGGFGEFLIVLLFGAIGLFVGKIVDGDIDLSRLEWVRARSGSERSARSPRDGFVRGERRRGRT</sequence>
<evidence type="ECO:0000256" key="1">
    <source>
        <dbReference type="SAM" id="MobiDB-lite"/>
    </source>
</evidence>
<evidence type="ECO:0008006" key="4">
    <source>
        <dbReference type="Google" id="ProtNLM"/>
    </source>
</evidence>
<feature type="region of interest" description="Disordered" evidence="1">
    <location>
        <begin position="59"/>
        <end position="82"/>
    </location>
</feature>
<protein>
    <recommendedName>
        <fullName evidence="4">Small integral membrane protein</fullName>
    </recommendedName>
</protein>
<gene>
    <name evidence="2" type="ORF">Ga0074812_121125</name>
</gene>
<evidence type="ECO:0000313" key="2">
    <source>
        <dbReference type="EMBL" id="CUU58748.1"/>
    </source>
</evidence>
<dbReference type="RefSeq" id="WP_091282316.1">
    <property type="nucleotide sequence ID" value="NZ_FAOZ01000021.1"/>
</dbReference>
<organism evidence="2 3">
    <name type="scientific">Parafrankia irregularis</name>
    <dbReference type="NCBI Taxonomy" id="795642"/>
    <lineage>
        <taxon>Bacteria</taxon>
        <taxon>Bacillati</taxon>
        <taxon>Actinomycetota</taxon>
        <taxon>Actinomycetes</taxon>
        <taxon>Frankiales</taxon>
        <taxon>Frankiaceae</taxon>
        <taxon>Parafrankia</taxon>
    </lineage>
</organism>
<proteinExistence type="predicted"/>
<dbReference type="AlphaFoldDB" id="A0A0S4QV54"/>
<name>A0A0S4QV54_9ACTN</name>
<reference evidence="3" key="1">
    <citation type="submission" date="2015-11" db="EMBL/GenBank/DDBJ databases">
        <authorList>
            <person name="Varghese N."/>
        </authorList>
    </citation>
    <scope>NUCLEOTIDE SEQUENCE [LARGE SCALE GENOMIC DNA]</scope>
    <source>
        <strain evidence="3">DSM 45899</strain>
    </source>
</reference>
<feature type="compositionally biased region" description="Basic and acidic residues" evidence="1">
    <location>
        <begin position="59"/>
        <end position="75"/>
    </location>
</feature>
<dbReference type="EMBL" id="FAOZ01000021">
    <property type="protein sequence ID" value="CUU58748.1"/>
    <property type="molecule type" value="Genomic_DNA"/>
</dbReference>